<gene>
    <name evidence="5" type="ORF">BEL07_09375</name>
</gene>
<dbReference type="GO" id="GO:0019243">
    <property type="term" value="P:methylglyoxal catabolic process to D-lactate via S-lactoyl-glutathione"/>
    <property type="evidence" value="ECO:0007669"/>
    <property type="project" value="TreeGrafter"/>
</dbReference>
<dbReference type="PANTHER" id="PTHR48094:SF11">
    <property type="entry name" value="GLUTATHIONE-INDEPENDENT GLYOXALASE HSP31-RELATED"/>
    <property type="match status" value="1"/>
</dbReference>
<keyword evidence="5" id="KW-0808">Transferase</keyword>
<dbReference type="GO" id="GO:0016740">
    <property type="term" value="F:transferase activity"/>
    <property type="evidence" value="ECO:0007669"/>
    <property type="project" value="UniProtKB-KW"/>
</dbReference>
<keyword evidence="5" id="KW-0315">Glutamine amidotransferase</keyword>
<dbReference type="SUPFAM" id="SSF52317">
    <property type="entry name" value="Class I glutamine amidotransferase-like"/>
    <property type="match status" value="1"/>
</dbReference>
<accession>A0A1E8Q640</accession>
<dbReference type="Gene3D" id="3.40.50.880">
    <property type="match status" value="1"/>
</dbReference>
<dbReference type="GO" id="GO:0005737">
    <property type="term" value="C:cytoplasm"/>
    <property type="evidence" value="ECO:0007669"/>
    <property type="project" value="TreeGrafter"/>
</dbReference>
<dbReference type="Pfam" id="PF01965">
    <property type="entry name" value="DJ-1_PfpI"/>
    <property type="match status" value="1"/>
</dbReference>
<comment type="similarity">
    <text evidence="3">Belongs to the peptidase C56 family. HSP31-like subfamily.</text>
</comment>
<dbReference type="PANTHER" id="PTHR48094">
    <property type="entry name" value="PROTEIN/NUCLEIC ACID DEGLYCASE DJ-1-RELATED"/>
    <property type="match status" value="1"/>
</dbReference>
<reference evidence="5 6" key="1">
    <citation type="submission" date="2016-09" db="EMBL/GenBank/DDBJ databases">
        <title>genome sequence of Mycobacterium sp. 739 SCH.</title>
        <authorList>
            <person name="Greninger A.L."/>
            <person name="Qin X."/>
            <person name="Jerome K."/>
            <person name="Vora S."/>
            <person name="Quinn K."/>
        </authorList>
    </citation>
    <scope>NUCLEOTIDE SEQUENCE [LARGE SCALE GENOMIC DNA]</scope>
    <source>
        <strain evidence="5 6">SCH</strain>
    </source>
</reference>
<keyword evidence="6" id="KW-1185">Reference proteome</keyword>
<evidence type="ECO:0000256" key="2">
    <source>
        <dbReference type="ARBA" id="ARBA00023239"/>
    </source>
</evidence>
<keyword evidence="2" id="KW-0456">Lyase</keyword>
<dbReference type="OrthoDB" id="9792284at2"/>
<proteinExistence type="inferred from homology"/>
<dbReference type="Proteomes" id="UP000178953">
    <property type="component" value="Unassembled WGS sequence"/>
</dbReference>
<dbReference type="EMBL" id="MCHX01000017">
    <property type="protein sequence ID" value="OFJ54058.1"/>
    <property type="molecule type" value="Genomic_DNA"/>
</dbReference>
<dbReference type="GO" id="GO:0019172">
    <property type="term" value="F:glyoxalase III activity"/>
    <property type="evidence" value="ECO:0007669"/>
    <property type="project" value="TreeGrafter"/>
</dbReference>
<evidence type="ECO:0000313" key="5">
    <source>
        <dbReference type="EMBL" id="OFJ54058.1"/>
    </source>
</evidence>
<dbReference type="InterPro" id="IPR050325">
    <property type="entry name" value="Prot/Nucl_acid_deglycase"/>
</dbReference>
<dbReference type="RefSeq" id="WP_070352816.1">
    <property type="nucleotide sequence ID" value="NZ_CP043474.1"/>
</dbReference>
<organism evidence="5 6">
    <name type="scientific">Mycolicibacterium grossiae</name>
    <dbReference type="NCBI Taxonomy" id="1552759"/>
    <lineage>
        <taxon>Bacteria</taxon>
        <taxon>Bacillati</taxon>
        <taxon>Actinomycetota</taxon>
        <taxon>Actinomycetes</taxon>
        <taxon>Mycobacteriales</taxon>
        <taxon>Mycobacteriaceae</taxon>
        <taxon>Mycolicibacterium</taxon>
    </lineage>
</organism>
<evidence type="ECO:0000259" key="4">
    <source>
        <dbReference type="Pfam" id="PF01965"/>
    </source>
</evidence>
<dbReference type="CDD" id="cd03141">
    <property type="entry name" value="GATase1_Hsp31_like"/>
    <property type="match status" value="1"/>
</dbReference>
<protein>
    <submittedName>
        <fullName evidence="5">Glutamine amidotransferase</fullName>
    </submittedName>
</protein>
<dbReference type="InterPro" id="IPR029062">
    <property type="entry name" value="Class_I_gatase-like"/>
</dbReference>
<keyword evidence="1" id="KW-0346">Stress response</keyword>
<evidence type="ECO:0000256" key="3">
    <source>
        <dbReference type="ARBA" id="ARBA00038493"/>
    </source>
</evidence>
<evidence type="ECO:0000256" key="1">
    <source>
        <dbReference type="ARBA" id="ARBA00023016"/>
    </source>
</evidence>
<dbReference type="InterPro" id="IPR002818">
    <property type="entry name" value="DJ-1/PfpI"/>
</dbReference>
<sequence>MTVPYVLFVVTNAAVIGPHDRPTGYFVPEIAHPLDVLDRAGIAVEFASPFGGTPHEDGLDLDDPIQRAFLDGKAHRRLARSRPLADVDVLDYDAVFFPGGLGPMVDITGNPEVQAVVGRAWNAGMIVSAVCHGPSAFLGVTLDDGAPLVRGRRLTSFSWAEEDGYADQDVPFDLEEALRREGALYEATTPWQPNLVVDGRLITGQNPQSGTLVGHAIADALADARGDGR</sequence>
<name>A0A1E8Q640_9MYCO</name>
<feature type="domain" description="DJ-1/PfpI" evidence="4">
    <location>
        <begin position="29"/>
        <end position="215"/>
    </location>
</feature>
<comment type="caution">
    <text evidence="5">The sequence shown here is derived from an EMBL/GenBank/DDBJ whole genome shotgun (WGS) entry which is preliminary data.</text>
</comment>
<evidence type="ECO:0000313" key="6">
    <source>
        <dbReference type="Proteomes" id="UP000178953"/>
    </source>
</evidence>
<dbReference type="AlphaFoldDB" id="A0A1E8Q640"/>